<evidence type="ECO:0000256" key="1">
    <source>
        <dbReference type="SAM" id="MobiDB-lite"/>
    </source>
</evidence>
<name>A0A4Q1V5J7_9BRAD</name>
<evidence type="ECO:0000313" key="3">
    <source>
        <dbReference type="Proteomes" id="UP000290819"/>
    </source>
</evidence>
<evidence type="ECO:0000313" key="2">
    <source>
        <dbReference type="EMBL" id="RXT45816.1"/>
    </source>
</evidence>
<reference evidence="2 3" key="1">
    <citation type="submission" date="2017-03" db="EMBL/GenBank/DDBJ databases">
        <authorList>
            <person name="Safronova V.I."/>
            <person name="Sazanova A.L."/>
            <person name="Chirak E.R."/>
        </authorList>
    </citation>
    <scope>NUCLEOTIDE SEQUENCE [LARGE SCALE GENOMIC DNA]</scope>
    <source>
        <strain evidence="2 3">Opo-243</strain>
    </source>
</reference>
<proteinExistence type="predicted"/>
<organism evidence="2 3">
    <name type="scientific">Bradyrhizobium betae</name>
    <dbReference type="NCBI Taxonomy" id="244734"/>
    <lineage>
        <taxon>Bacteria</taxon>
        <taxon>Pseudomonadati</taxon>
        <taxon>Pseudomonadota</taxon>
        <taxon>Alphaproteobacteria</taxon>
        <taxon>Hyphomicrobiales</taxon>
        <taxon>Nitrobacteraceae</taxon>
        <taxon>Bradyrhizobium</taxon>
    </lineage>
</organism>
<gene>
    <name evidence="2" type="ORF">B5V03_19350</name>
</gene>
<protein>
    <submittedName>
        <fullName evidence="2">Uncharacterized protein</fullName>
    </submittedName>
</protein>
<dbReference type="EMBL" id="MZXW01000021">
    <property type="protein sequence ID" value="RXT45816.1"/>
    <property type="molecule type" value="Genomic_DNA"/>
</dbReference>
<dbReference type="Proteomes" id="UP000290819">
    <property type="component" value="Unassembled WGS sequence"/>
</dbReference>
<accession>A0A4Q1V5J7</accession>
<feature type="region of interest" description="Disordered" evidence="1">
    <location>
        <begin position="1"/>
        <end position="63"/>
    </location>
</feature>
<comment type="caution">
    <text evidence="2">The sequence shown here is derived from an EMBL/GenBank/DDBJ whole genome shotgun (WGS) entry which is preliminary data.</text>
</comment>
<dbReference type="AlphaFoldDB" id="A0A4Q1V5J7"/>
<keyword evidence="3" id="KW-1185">Reference proteome</keyword>
<sequence length="63" mass="6750">MRGEVGLHRRCNPGGGSLRESNSHHPRGESPSPRPSPRKRGEGEEITPARPSGQSFRPSPAPA</sequence>